<keyword evidence="6" id="KW-0012">Acyltransferase</keyword>
<dbReference type="GO" id="GO:0008610">
    <property type="term" value="P:lipid biosynthetic process"/>
    <property type="evidence" value="ECO:0007669"/>
    <property type="project" value="UniProtKB-ARBA"/>
</dbReference>
<evidence type="ECO:0000256" key="6">
    <source>
        <dbReference type="ARBA" id="ARBA00023315"/>
    </source>
</evidence>
<dbReference type="GO" id="GO:0005886">
    <property type="term" value="C:plasma membrane"/>
    <property type="evidence" value="ECO:0007669"/>
    <property type="project" value="UniProtKB-SubCell"/>
</dbReference>
<evidence type="ECO:0000256" key="5">
    <source>
        <dbReference type="ARBA" id="ARBA00023136"/>
    </source>
</evidence>
<sequence length="273" mass="31075">MNKNRVITNIKHRVERLVVLFFIFFLNHFSAKTILHLSRILGSLSYALAKKRRKIAFINLNIAFGNKKSNKEKRAIIKNSFIQVALSTLQSLWVLKQPLRACQLIEDKPTGLDLVKKSLLRQKGIFFLTAHYGNWEIMGIDHGFRGVCKLHSIIRQLDNPYLDEIALKLRTISGNGVFCRDEPLLKIVRALKNNESIAIMMDQNTAKGGVFVDFFGKKAATAQALSRLSYLTGTPIIPFFCHPTKKGTYRVKYGPELTLKKTGNKEQDIIAWT</sequence>
<evidence type="ECO:0000256" key="3">
    <source>
        <dbReference type="ARBA" id="ARBA00022519"/>
    </source>
</evidence>
<keyword evidence="4" id="KW-0808">Transferase</keyword>
<protein>
    <recommendedName>
        <fullName evidence="8">Lipid A biosynthesis acyltransferase</fullName>
    </recommendedName>
</protein>
<keyword evidence="5" id="KW-0472">Membrane</keyword>
<dbReference type="GO" id="GO:0016746">
    <property type="term" value="F:acyltransferase activity"/>
    <property type="evidence" value="ECO:0007669"/>
    <property type="project" value="UniProtKB-KW"/>
</dbReference>
<dbReference type="CDD" id="cd07984">
    <property type="entry name" value="LPLAT_LABLAT-like"/>
    <property type="match status" value="1"/>
</dbReference>
<feature type="non-terminal residue" evidence="7">
    <location>
        <position position="273"/>
    </location>
</feature>
<evidence type="ECO:0000256" key="1">
    <source>
        <dbReference type="ARBA" id="ARBA00004533"/>
    </source>
</evidence>
<keyword evidence="2" id="KW-1003">Cell membrane</keyword>
<evidence type="ECO:0000256" key="4">
    <source>
        <dbReference type="ARBA" id="ARBA00022679"/>
    </source>
</evidence>
<evidence type="ECO:0008006" key="8">
    <source>
        <dbReference type="Google" id="ProtNLM"/>
    </source>
</evidence>
<organism evidence="7">
    <name type="scientific">marine metagenome</name>
    <dbReference type="NCBI Taxonomy" id="408172"/>
    <lineage>
        <taxon>unclassified sequences</taxon>
        <taxon>metagenomes</taxon>
        <taxon>ecological metagenomes</taxon>
    </lineage>
</organism>
<reference evidence="7" key="1">
    <citation type="submission" date="2018-05" db="EMBL/GenBank/DDBJ databases">
        <authorList>
            <person name="Lanie J.A."/>
            <person name="Ng W.-L."/>
            <person name="Kazmierczak K.M."/>
            <person name="Andrzejewski T.M."/>
            <person name="Davidsen T.M."/>
            <person name="Wayne K.J."/>
            <person name="Tettelin H."/>
            <person name="Glass J.I."/>
            <person name="Rusch D."/>
            <person name="Podicherti R."/>
            <person name="Tsui H.-C.T."/>
            <person name="Winkler M.E."/>
        </authorList>
    </citation>
    <scope>NUCLEOTIDE SEQUENCE</scope>
</reference>
<evidence type="ECO:0000313" key="7">
    <source>
        <dbReference type="EMBL" id="SVB72456.1"/>
    </source>
</evidence>
<dbReference type="PANTHER" id="PTHR30606">
    <property type="entry name" value="LIPID A BIOSYNTHESIS LAUROYL ACYLTRANSFERASE"/>
    <property type="match status" value="1"/>
</dbReference>
<name>A0A382GB30_9ZZZZ</name>
<dbReference type="Pfam" id="PF03279">
    <property type="entry name" value="Lip_A_acyltrans"/>
    <property type="match status" value="1"/>
</dbReference>
<accession>A0A382GB30</accession>
<comment type="subcellular location">
    <subcellularLocation>
        <location evidence="1">Cell inner membrane</location>
    </subcellularLocation>
</comment>
<keyword evidence="3" id="KW-0997">Cell inner membrane</keyword>
<evidence type="ECO:0000256" key="2">
    <source>
        <dbReference type="ARBA" id="ARBA00022475"/>
    </source>
</evidence>
<dbReference type="PANTHER" id="PTHR30606:SF10">
    <property type="entry name" value="PHOSPHATIDYLINOSITOL MANNOSIDE ACYLTRANSFERASE"/>
    <property type="match status" value="1"/>
</dbReference>
<dbReference type="EMBL" id="UINC01054576">
    <property type="protein sequence ID" value="SVB72456.1"/>
    <property type="molecule type" value="Genomic_DNA"/>
</dbReference>
<dbReference type="InterPro" id="IPR004960">
    <property type="entry name" value="LipA_acyltrans"/>
</dbReference>
<dbReference type="AlphaFoldDB" id="A0A382GB30"/>
<proteinExistence type="predicted"/>
<gene>
    <name evidence="7" type="ORF">METZ01_LOCUS225310</name>
</gene>
<dbReference type="GO" id="GO:1901137">
    <property type="term" value="P:carbohydrate derivative biosynthetic process"/>
    <property type="evidence" value="ECO:0007669"/>
    <property type="project" value="UniProtKB-ARBA"/>
</dbReference>